<feature type="non-terminal residue" evidence="2">
    <location>
        <position position="56"/>
    </location>
</feature>
<feature type="region of interest" description="Disordered" evidence="1">
    <location>
        <begin position="1"/>
        <end position="56"/>
    </location>
</feature>
<accession>A0A9P5RXA6</accession>
<name>A0A9P5RXA6_9FUNG</name>
<evidence type="ECO:0000256" key="1">
    <source>
        <dbReference type="SAM" id="MobiDB-lite"/>
    </source>
</evidence>
<feature type="compositionally biased region" description="Polar residues" evidence="1">
    <location>
        <begin position="29"/>
        <end position="38"/>
    </location>
</feature>
<reference evidence="2" key="1">
    <citation type="journal article" date="2020" name="Fungal Divers.">
        <title>Resolving the Mortierellaceae phylogeny through synthesis of multi-gene phylogenetics and phylogenomics.</title>
        <authorList>
            <person name="Vandepol N."/>
            <person name="Liber J."/>
            <person name="Desiro A."/>
            <person name="Na H."/>
            <person name="Kennedy M."/>
            <person name="Barry K."/>
            <person name="Grigoriev I.V."/>
            <person name="Miller A.N."/>
            <person name="O'Donnell K."/>
            <person name="Stajich J.E."/>
            <person name="Bonito G."/>
        </authorList>
    </citation>
    <scope>NUCLEOTIDE SEQUENCE</scope>
    <source>
        <strain evidence="2">NRRL 6426</strain>
    </source>
</reference>
<proteinExistence type="predicted"/>
<organism evidence="2 3">
    <name type="scientific">Linnemannia schmuckeri</name>
    <dbReference type="NCBI Taxonomy" id="64567"/>
    <lineage>
        <taxon>Eukaryota</taxon>
        <taxon>Fungi</taxon>
        <taxon>Fungi incertae sedis</taxon>
        <taxon>Mucoromycota</taxon>
        <taxon>Mortierellomycotina</taxon>
        <taxon>Mortierellomycetes</taxon>
        <taxon>Mortierellales</taxon>
        <taxon>Mortierellaceae</taxon>
        <taxon>Linnemannia</taxon>
    </lineage>
</organism>
<keyword evidence="3" id="KW-1185">Reference proteome</keyword>
<sequence>MGHRSHRGGFGFRSSGDEENDDSYRQHHNLSSEGNVSSFRRGDGSQFRGAYVEEPL</sequence>
<evidence type="ECO:0000313" key="3">
    <source>
        <dbReference type="Proteomes" id="UP000748756"/>
    </source>
</evidence>
<protein>
    <submittedName>
        <fullName evidence="2">Uncharacterized protein</fullName>
    </submittedName>
</protein>
<dbReference type="EMBL" id="JAAAUQ010000467">
    <property type="protein sequence ID" value="KAF9149974.1"/>
    <property type="molecule type" value="Genomic_DNA"/>
</dbReference>
<dbReference type="AlphaFoldDB" id="A0A9P5RXA6"/>
<gene>
    <name evidence="2" type="ORF">BG015_008199</name>
</gene>
<dbReference type="Proteomes" id="UP000748756">
    <property type="component" value="Unassembled WGS sequence"/>
</dbReference>
<comment type="caution">
    <text evidence="2">The sequence shown here is derived from an EMBL/GenBank/DDBJ whole genome shotgun (WGS) entry which is preliminary data.</text>
</comment>
<evidence type="ECO:0000313" key="2">
    <source>
        <dbReference type="EMBL" id="KAF9149974.1"/>
    </source>
</evidence>